<evidence type="ECO:0000313" key="5">
    <source>
        <dbReference type="Proteomes" id="UP001144280"/>
    </source>
</evidence>
<dbReference type="InterPro" id="IPR045851">
    <property type="entry name" value="AMP-bd_C_sf"/>
</dbReference>
<name>A0ABQ5R063_9ACTN</name>
<evidence type="ECO:0000256" key="1">
    <source>
        <dbReference type="SAM" id="MobiDB-lite"/>
    </source>
</evidence>
<sequence>MSGPGWRFETAGDAAAARLPDEERKALESWSTGPREHRPAATVVDLFRAQAGRTPDALAVTVSGARLTYRELDERSNQIAHHLAGLGVRPEAPVGVCLRRTADLLPALLGIWKAGATYVPLDPDLPTPRLRRMASRAGCALVVTVAGLRGVLEPLDAGDFVLLDERREAIAALPRTPVDVAPRPSGLAYVIYTSGSTGDPKGVLVEHGGLLNYLLWTAEEYAARGEGGSPFFTSIGFDLGVPSLFTPLLVGQRVDLLPDPLDLADLGALLVAGAPYSFVKMTPGHLNLLSLDLYPEQARDLAGLVIAAGDAFTTELARRWSELAGPGGTPVATEYGPTEITVGNSGQRVAGAGSEGLVPLGAPIPNTTMYVLDDRLEQVPVGVPGEVHVGGAGVSRGYLRDPALTADRYVPDPFGPAGARLYRTGDRARWLWPGYLEFLGRVDHQVKIRGYRVEPGEVREALRRRAGVDEAVVIAYGPPVAQRLAAFVLPVPGHPLDAAGLRAGLAAELPAHMVPAEIVAIDAVPLTANGKVDRRALENLL</sequence>
<protein>
    <recommendedName>
        <fullName evidence="6">Amino acid adenylation domain-containing protein</fullName>
    </recommendedName>
</protein>
<reference evidence="4" key="1">
    <citation type="submission" date="2022-12" db="EMBL/GenBank/DDBJ databases">
        <title>New Phytohabitans aurantiacus sp. RD004123 nov., an actinomycete isolated from soil.</title>
        <authorList>
            <person name="Triningsih D.W."/>
            <person name="Harunari E."/>
            <person name="Igarashi Y."/>
        </authorList>
    </citation>
    <scope>NUCLEOTIDE SEQUENCE</scope>
    <source>
        <strain evidence="4">RD004123</strain>
    </source>
</reference>
<dbReference type="Proteomes" id="UP001144280">
    <property type="component" value="Unassembled WGS sequence"/>
</dbReference>
<feature type="region of interest" description="Disordered" evidence="1">
    <location>
        <begin position="1"/>
        <end position="36"/>
    </location>
</feature>
<evidence type="ECO:0000259" key="2">
    <source>
        <dbReference type="Pfam" id="PF00501"/>
    </source>
</evidence>
<dbReference type="Pfam" id="PF13193">
    <property type="entry name" value="AMP-binding_C"/>
    <property type="match status" value="1"/>
</dbReference>
<dbReference type="PANTHER" id="PTHR45527">
    <property type="entry name" value="NONRIBOSOMAL PEPTIDE SYNTHETASE"/>
    <property type="match status" value="1"/>
</dbReference>
<dbReference type="PROSITE" id="PS00455">
    <property type="entry name" value="AMP_BINDING"/>
    <property type="match status" value="1"/>
</dbReference>
<organism evidence="4 5">
    <name type="scientific">Phytohabitans aurantiacus</name>
    <dbReference type="NCBI Taxonomy" id="3016789"/>
    <lineage>
        <taxon>Bacteria</taxon>
        <taxon>Bacillati</taxon>
        <taxon>Actinomycetota</taxon>
        <taxon>Actinomycetes</taxon>
        <taxon>Micromonosporales</taxon>
        <taxon>Micromonosporaceae</taxon>
    </lineage>
</organism>
<dbReference type="Gene3D" id="2.30.38.10">
    <property type="entry name" value="Luciferase, Domain 3"/>
    <property type="match status" value="1"/>
</dbReference>
<dbReference type="RefSeq" id="WP_281898798.1">
    <property type="nucleotide sequence ID" value="NZ_BSDI01000022.1"/>
</dbReference>
<dbReference type="EMBL" id="BSDI01000022">
    <property type="protein sequence ID" value="GLH99261.1"/>
    <property type="molecule type" value="Genomic_DNA"/>
</dbReference>
<dbReference type="CDD" id="cd05930">
    <property type="entry name" value="A_NRPS"/>
    <property type="match status" value="1"/>
</dbReference>
<comment type="caution">
    <text evidence="4">The sequence shown here is derived from an EMBL/GenBank/DDBJ whole genome shotgun (WGS) entry which is preliminary data.</text>
</comment>
<accession>A0ABQ5R063</accession>
<dbReference type="PANTHER" id="PTHR45527:SF1">
    <property type="entry name" value="FATTY ACID SYNTHASE"/>
    <property type="match status" value="1"/>
</dbReference>
<dbReference type="SUPFAM" id="SSF56801">
    <property type="entry name" value="Acetyl-CoA synthetase-like"/>
    <property type="match status" value="1"/>
</dbReference>
<feature type="domain" description="AMP-binding enzyme C-terminal" evidence="3">
    <location>
        <begin position="459"/>
        <end position="531"/>
    </location>
</feature>
<dbReference type="NCBIfam" id="TIGR01733">
    <property type="entry name" value="AA-adenyl-dom"/>
    <property type="match status" value="1"/>
</dbReference>
<evidence type="ECO:0008006" key="6">
    <source>
        <dbReference type="Google" id="ProtNLM"/>
    </source>
</evidence>
<dbReference type="InterPro" id="IPR025110">
    <property type="entry name" value="AMP-bd_C"/>
</dbReference>
<evidence type="ECO:0000313" key="4">
    <source>
        <dbReference type="EMBL" id="GLH99261.1"/>
    </source>
</evidence>
<feature type="domain" description="AMP-dependent synthetase/ligase" evidence="2">
    <location>
        <begin position="47"/>
        <end position="399"/>
    </location>
</feature>
<dbReference type="InterPro" id="IPR000873">
    <property type="entry name" value="AMP-dep_synth/lig_dom"/>
</dbReference>
<evidence type="ECO:0000259" key="3">
    <source>
        <dbReference type="Pfam" id="PF13193"/>
    </source>
</evidence>
<proteinExistence type="predicted"/>
<dbReference type="InterPro" id="IPR010071">
    <property type="entry name" value="AA_adenyl_dom"/>
</dbReference>
<keyword evidence="5" id="KW-1185">Reference proteome</keyword>
<dbReference type="Gene3D" id="3.30.300.30">
    <property type="match status" value="1"/>
</dbReference>
<dbReference type="InterPro" id="IPR020845">
    <property type="entry name" value="AMP-binding_CS"/>
</dbReference>
<dbReference type="Gene3D" id="3.40.50.980">
    <property type="match status" value="2"/>
</dbReference>
<gene>
    <name evidence="4" type="ORF">Pa4123_45360</name>
</gene>
<dbReference type="Pfam" id="PF00501">
    <property type="entry name" value="AMP-binding"/>
    <property type="match status" value="1"/>
</dbReference>